<accession>A0A0G4JYS2</accession>
<organism evidence="2 3">
    <name type="scientific">Brenneria goodwinii</name>
    <dbReference type="NCBI Taxonomy" id="1109412"/>
    <lineage>
        <taxon>Bacteria</taxon>
        <taxon>Pseudomonadati</taxon>
        <taxon>Pseudomonadota</taxon>
        <taxon>Gammaproteobacteria</taxon>
        <taxon>Enterobacterales</taxon>
        <taxon>Pectobacteriaceae</taxon>
        <taxon>Brenneria</taxon>
    </lineage>
</organism>
<sequence length="48" mass="5136">MKSSLFLLMLCALTGCAQHNDSLPPVSGDVQPMNSPAIIQELTNHVRG</sequence>
<keyword evidence="3" id="KW-1185">Reference proteome</keyword>
<gene>
    <name evidence="2" type="ORF">BN1221_03511c</name>
</gene>
<dbReference type="PROSITE" id="PS51257">
    <property type="entry name" value="PROKAR_LIPOPROTEIN"/>
    <property type="match status" value="1"/>
</dbReference>
<feature type="chain" id="PRO_5005194356" description="Conjugal transfer protein" evidence="1">
    <location>
        <begin position="18"/>
        <end position="48"/>
    </location>
</feature>
<evidence type="ECO:0000313" key="3">
    <source>
        <dbReference type="Proteomes" id="UP000044377"/>
    </source>
</evidence>
<feature type="signal peptide" evidence="1">
    <location>
        <begin position="1"/>
        <end position="17"/>
    </location>
</feature>
<dbReference type="AlphaFoldDB" id="A0A0G4JYS2"/>
<evidence type="ECO:0008006" key="4">
    <source>
        <dbReference type="Google" id="ProtNLM"/>
    </source>
</evidence>
<proteinExistence type="predicted"/>
<dbReference type="STRING" id="1109412.BN1221_03511c"/>
<reference evidence="3" key="1">
    <citation type="submission" date="2015-01" db="EMBL/GenBank/DDBJ databases">
        <authorList>
            <person name="Paterson Steve"/>
        </authorList>
    </citation>
    <scope>NUCLEOTIDE SEQUENCE [LARGE SCALE GENOMIC DNA]</scope>
    <source>
        <strain evidence="3">OBR1</strain>
    </source>
</reference>
<evidence type="ECO:0000256" key="1">
    <source>
        <dbReference type="SAM" id="SignalP"/>
    </source>
</evidence>
<name>A0A0G4JYS2_9GAMM</name>
<dbReference type="EMBL" id="CGIG01000001">
    <property type="protein sequence ID" value="CPR18979.1"/>
    <property type="molecule type" value="Genomic_DNA"/>
</dbReference>
<keyword evidence="1" id="KW-0732">Signal</keyword>
<evidence type="ECO:0000313" key="2">
    <source>
        <dbReference type="EMBL" id="CPR18979.1"/>
    </source>
</evidence>
<protein>
    <recommendedName>
        <fullName evidence="4">Conjugal transfer protein</fullName>
    </recommendedName>
</protein>
<dbReference type="Proteomes" id="UP000044377">
    <property type="component" value="Unassembled WGS sequence"/>
</dbReference>
<dbReference type="RefSeq" id="WP_048638363.1">
    <property type="nucleotide sequence ID" value="NZ_CGIG01000001.1"/>
</dbReference>